<sequence>MWGKTKPFCCVLLLASALACSPAGSYGEELYLITGSELQRFSLTISGLRNSTELLSAELAALKMNSVQLTENLENSNLKIVSLSNSLETSLAELNGLRTDLEQSSDQLKTLKNSITQLGDGLRNMEKSRNFWRAAAIGATVLAAAGWIGGFAF</sequence>
<gene>
    <name evidence="4" type="ORF">JFL75_04000</name>
</gene>
<feature type="chain" id="PRO_5031565231" evidence="3">
    <location>
        <begin position="26"/>
        <end position="153"/>
    </location>
</feature>
<feature type="coiled-coil region" evidence="1">
    <location>
        <begin position="59"/>
        <end position="114"/>
    </location>
</feature>
<dbReference type="PROSITE" id="PS51257">
    <property type="entry name" value="PROKAR_LIPOPROTEIN"/>
    <property type="match status" value="1"/>
</dbReference>
<keyword evidence="1" id="KW-0175">Coiled coil</keyword>
<dbReference type="EMBL" id="CP067089">
    <property type="protein sequence ID" value="QQO10089.1"/>
    <property type="molecule type" value="Genomic_DNA"/>
</dbReference>
<dbReference type="AlphaFoldDB" id="A0A7T7XPG7"/>
<name>A0A7T7XPG7_9SPIR</name>
<feature type="signal peptide" evidence="3">
    <location>
        <begin position="1"/>
        <end position="25"/>
    </location>
</feature>
<reference evidence="4" key="1">
    <citation type="submission" date="2021-01" db="EMBL/GenBank/DDBJ databases">
        <title>Description of Breznakiella homolactica.</title>
        <authorList>
            <person name="Song Y."/>
            <person name="Brune A."/>
        </authorList>
    </citation>
    <scope>NUCLEOTIDE SEQUENCE</scope>
    <source>
        <strain evidence="4">RmG30</strain>
    </source>
</reference>
<keyword evidence="2" id="KW-1133">Transmembrane helix</keyword>
<dbReference type="KEGG" id="bhc:JFL75_04000"/>
<feature type="transmembrane region" description="Helical" evidence="2">
    <location>
        <begin position="131"/>
        <end position="152"/>
    </location>
</feature>
<keyword evidence="2" id="KW-0812">Transmembrane</keyword>
<evidence type="ECO:0000313" key="5">
    <source>
        <dbReference type="Proteomes" id="UP000595917"/>
    </source>
</evidence>
<protein>
    <submittedName>
        <fullName evidence="4">Uncharacterized protein</fullName>
    </submittedName>
</protein>
<organism evidence="4 5">
    <name type="scientific">Breznakiella homolactica</name>
    <dbReference type="NCBI Taxonomy" id="2798577"/>
    <lineage>
        <taxon>Bacteria</taxon>
        <taxon>Pseudomonadati</taxon>
        <taxon>Spirochaetota</taxon>
        <taxon>Spirochaetia</taxon>
        <taxon>Spirochaetales</taxon>
        <taxon>Breznakiellaceae</taxon>
        <taxon>Breznakiella</taxon>
    </lineage>
</organism>
<dbReference type="Proteomes" id="UP000595917">
    <property type="component" value="Chromosome"/>
</dbReference>
<evidence type="ECO:0000256" key="1">
    <source>
        <dbReference type="SAM" id="Coils"/>
    </source>
</evidence>
<keyword evidence="3" id="KW-0732">Signal</keyword>
<accession>A0A7T7XPG7</accession>
<keyword evidence="5" id="KW-1185">Reference proteome</keyword>
<dbReference type="RefSeq" id="WP_215627393.1">
    <property type="nucleotide sequence ID" value="NZ_CP067089.2"/>
</dbReference>
<proteinExistence type="predicted"/>
<evidence type="ECO:0000256" key="2">
    <source>
        <dbReference type="SAM" id="Phobius"/>
    </source>
</evidence>
<evidence type="ECO:0000313" key="4">
    <source>
        <dbReference type="EMBL" id="QQO10089.1"/>
    </source>
</evidence>
<evidence type="ECO:0000256" key="3">
    <source>
        <dbReference type="SAM" id="SignalP"/>
    </source>
</evidence>
<keyword evidence="2" id="KW-0472">Membrane</keyword>